<dbReference type="EMBL" id="CABVQC010000028">
    <property type="protein sequence ID" value="VWB88866.1"/>
    <property type="molecule type" value="Genomic_DNA"/>
</dbReference>
<gene>
    <name evidence="1" type="ORF">BLA13014_04115</name>
</gene>
<reference evidence="1 2" key="1">
    <citation type="submission" date="2019-09" db="EMBL/GenBank/DDBJ databases">
        <authorList>
            <person name="Depoorter E."/>
        </authorList>
    </citation>
    <scope>NUCLEOTIDE SEQUENCE [LARGE SCALE GENOMIC DNA]</scope>
    <source>
        <strain evidence="1">LMG 13014</strain>
    </source>
</reference>
<evidence type="ECO:0000313" key="1">
    <source>
        <dbReference type="EMBL" id="VWB88866.1"/>
    </source>
</evidence>
<name>A0A6P2MYG5_9BURK</name>
<dbReference type="AlphaFoldDB" id="A0A6P2MYG5"/>
<dbReference type="RefSeq" id="WP_175023836.1">
    <property type="nucleotide sequence ID" value="NZ_CABVQC010000028.1"/>
</dbReference>
<organism evidence="1 2">
    <name type="scientific">Burkholderia aenigmatica</name>
    <dbReference type="NCBI Taxonomy" id="2015348"/>
    <lineage>
        <taxon>Bacteria</taxon>
        <taxon>Pseudomonadati</taxon>
        <taxon>Pseudomonadota</taxon>
        <taxon>Betaproteobacteria</taxon>
        <taxon>Burkholderiales</taxon>
        <taxon>Burkholderiaceae</taxon>
        <taxon>Burkholderia</taxon>
        <taxon>Burkholderia cepacia complex</taxon>
    </lineage>
</organism>
<accession>A0A6P2MYG5</accession>
<sequence>MFPIPTATPNVRTTPARIDTYADRVQADADARVQAEEAAFERASAEVEIDDVIDAMAELPAGFRAKVMNAFLDKSDRAHFTYLLGIMFEDAFAAAAEGVAKRKGY</sequence>
<proteinExistence type="predicted"/>
<evidence type="ECO:0000313" key="2">
    <source>
        <dbReference type="Proteomes" id="UP000494261"/>
    </source>
</evidence>
<dbReference type="Proteomes" id="UP000494261">
    <property type="component" value="Unassembled WGS sequence"/>
</dbReference>
<protein>
    <submittedName>
        <fullName evidence="1">Uncharacterized protein</fullName>
    </submittedName>
</protein>